<evidence type="ECO:0000313" key="1">
    <source>
        <dbReference type="EMBL" id="VFU20824.1"/>
    </source>
</evidence>
<gene>
    <name evidence="1" type="ORF">SVIM_LOCUS8360</name>
</gene>
<reference evidence="1" key="1">
    <citation type="submission" date="2019-03" db="EMBL/GenBank/DDBJ databases">
        <authorList>
            <person name="Mank J."/>
            <person name="Almeida P."/>
        </authorList>
    </citation>
    <scope>NUCLEOTIDE SEQUENCE</scope>
    <source>
        <strain evidence="1">78183</strain>
    </source>
</reference>
<dbReference type="AlphaFoldDB" id="A0A6N2K1D9"/>
<name>A0A6N2K1D9_SALVM</name>
<dbReference type="EMBL" id="CAADRP010000001">
    <property type="protein sequence ID" value="VFU20824.1"/>
    <property type="molecule type" value="Genomic_DNA"/>
</dbReference>
<accession>A0A6N2K1D9</accession>
<proteinExistence type="predicted"/>
<sequence>MGPTTSFFSISVVFPSNHLYITPSLHKNGALKSSKLFLLSPFEIAGRKAQYLLLHKFFSSSLILSLCFKG</sequence>
<organism evidence="1">
    <name type="scientific">Salix viminalis</name>
    <name type="common">Common osier</name>
    <name type="synonym">Basket willow</name>
    <dbReference type="NCBI Taxonomy" id="40686"/>
    <lineage>
        <taxon>Eukaryota</taxon>
        <taxon>Viridiplantae</taxon>
        <taxon>Streptophyta</taxon>
        <taxon>Embryophyta</taxon>
        <taxon>Tracheophyta</taxon>
        <taxon>Spermatophyta</taxon>
        <taxon>Magnoliopsida</taxon>
        <taxon>eudicotyledons</taxon>
        <taxon>Gunneridae</taxon>
        <taxon>Pentapetalae</taxon>
        <taxon>rosids</taxon>
        <taxon>fabids</taxon>
        <taxon>Malpighiales</taxon>
        <taxon>Salicaceae</taxon>
        <taxon>Saliceae</taxon>
        <taxon>Salix</taxon>
    </lineage>
</organism>
<protein>
    <submittedName>
        <fullName evidence="1">Uncharacterized protein</fullName>
    </submittedName>
</protein>